<reference evidence="2" key="2">
    <citation type="submission" date="2021-04" db="EMBL/GenBank/DDBJ databases">
        <authorList>
            <person name="Podell S."/>
        </authorList>
    </citation>
    <scope>NUCLEOTIDE SEQUENCE</scope>
    <source>
        <strain evidence="2">Hildebrandi</strain>
    </source>
</reference>
<dbReference type="AlphaFoldDB" id="A0A9K3KFK6"/>
<dbReference type="EMBL" id="JAGRRH010000052">
    <property type="protein sequence ID" value="KAG7338652.1"/>
    <property type="molecule type" value="Genomic_DNA"/>
</dbReference>
<dbReference type="EMBL" id="JAGRRH010000024">
    <property type="protein sequence ID" value="KAG7342782.1"/>
    <property type="molecule type" value="Genomic_DNA"/>
</dbReference>
<gene>
    <name evidence="2" type="ORF">IV203_020726</name>
    <name evidence="1" type="ORF">IV203_021584</name>
</gene>
<proteinExistence type="predicted"/>
<name>A0A9K3KFK6_9STRA</name>
<sequence>MSSVIQIDSANVSPDQVMEQIRQAAAAAGSSTTDPTTAATQLILDLGCSKKTILDSKEVEEALITMIVQTWSEGRKWKSVQINFASDGFVEQDSKEEDRWHSLEEKAKQQTSRLGRNLQRRLDLDETQIRLDGDVHTEVDPNCNCKYTGMAVISFTKNT</sequence>
<protein>
    <submittedName>
        <fullName evidence="2">Uncharacterized protein</fullName>
    </submittedName>
</protein>
<evidence type="ECO:0000313" key="1">
    <source>
        <dbReference type="EMBL" id="KAG7338652.1"/>
    </source>
</evidence>
<accession>A0A9K3KFK6</accession>
<evidence type="ECO:0000313" key="2">
    <source>
        <dbReference type="EMBL" id="KAG7342782.1"/>
    </source>
</evidence>
<evidence type="ECO:0000313" key="3">
    <source>
        <dbReference type="Proteomes" id="UP000693970"/>
    </source>
</evidence>
<reference evidence="2" key="1">
    <citation type="journal article" date="2021" name="Sci. Rep.">
        <title>Diploid genomic architecture of Nitzschia inconspicua, an elite biomass production diatom.</title>
        <authorList>
            <person name="Oliver A."/>
            <person name="Podell S."/>
            <person name="Pinowska A."/>
            <person name="Traller J.C."/>
            <person name="Smith S.R."/>
            <person name="McClure R."/>
            <person name="Beliaev A."/>
            <person name="Bohutskyi P."/>
            <person name="Hill E.A."/>
            <person name="Rabines A."/>
            <person name="Zheng H."/>
            <person name="Allen L.Z."/>
            <person name="Kuo A."/>
            <person name="Grigoriev I.V."/>
            <person name="Allen A.E."/>
            <person name="Hazlebeck D."/>
            <person name="Allen E.E."/>
        </authorList>
    </citation>
    <scope>NUCLEOTIDE SEQUENCE</scope>
    <source>
        <strain evidence="2">Hildebrandi</strain>
    </source>
</reference>
<organism evidence="2 3">
    <name type="scientific">Nitzschia inconspicua</name>
    <dbReference type="NCBI Taxonomy" id="303405"/>
    <lineage>
        <taxon>Eukaryota</taxon>
        <taxon>Sar</taxon>
        <taxon>Stramenopiles</taxon>
        <taxon>Ochrophyta</taxon>
        <taxon>Bacillariophyta</taxon>
        <taxon>Bacillariophyceae</taxon>
        <taxon>Bacillariophycidae</taxon>
        <taxon>Bacillariales</taxon>
        <taxon>Bacillariaceae</taxon>
        <taxon>Nitzschia</taxon>
    </lineage>
</organism>
<keyword evidence="3" id="KW-1185">Reference proteome</keyword>
<comment type="caution">
    <text evidence="2">The sequence shown here is derived from an EMBL/GenBank/DDBJ whole genome shotgun (WGS) entry which is preliminary data.</text>
</comment>
<dbReference type="Proteomes" id="UP000693970">
    <property type="component" value="Unassembled WGS sequence"/>
</dbReference>